<reference evidence="1 2" key="1">
    <citation type="journal article" date="2013" name="PLoS ONE">
        <title>Genome-Wide Relatedness of Treponema pedis, from Gingiva and Necrotic Skin Lesions of Pigs, with the Human Oral Pathogen Treponema denticola.</title>
        <authorList>
            <person name="Svartstrom O."/>
            <person name="Mushtaq M."/>
            <person name="Pringle M."/>
            <person name="Segerman B."/>
        </authorList>
    </citation>
    <scope>NUCLEOTIDE SEQUENCE [LARGE SCALE GENOMIC DNA]</scope>
    <source>
        <strain evidence="1">T A4</strain>
    </source>
</reference>
<proteinExistence type="predicted"/>
<evidence type="ECO:0000313" key="2">
    <source>
        <dbReference type="Proteomes" id="UP000015620"/>
    </source>
</evidence>
<sequence>MISERQAVQMAVNPILAVILNKYIAILKNEIVIYTIFT</sequence>
<gene>
    <name evidence="1" type="ORF">TPE_1517</name>
</gene>
<dbReference type="AlphaFoldDB" id="S5ZN41"/>
<name>S5ZN41_9SPIR</name>
<dbReference type="HOGENOM" id="CLU_3334279_0_0_12"/>
<keyword evidence="2" id="KW-1185">Reference proteome</keyword>
<dbReference type="EMBL" id="CP004120">
    <property type="protein sequence ID" value="AGT44012.1"/>
    <property type="molecule type" value="Genomic_DNA"/>
</dbReference>
<dbReference type="KEGG" id="tped:TPE_1517"/>
<accession>S5ZN41</accession>
<protein>
    <submittedName>
        <fullName evidence="1">Uncharacterized protein</fullName>
    </submittedName>
</protein>
<evidence type="ECO:0000313" key="1">
    <source>
        <dbReference type="EMBL" id="AGT44012.1"/>
    </source>
</evidence>
<dbReference type="Proteomes" id="UP000015620">
    <property type="component" value="Chromosome"/>
</dbReference>
<dbReference type="PATRIC" id="fig|1291379.3.peg.1501"/>
<organism evidence="1 2">
    <name type="scientific">Treponema pedis str. T A4</name>
    <dbReference type="NCBI Taxonomy" id="1291379"/>
    <lineage>
        <taxon>Bacteria</taxon>
        <taxon>Pseudomonadati</taxon>
        <taxon>Spirochaetota</taxon>
        <taxon>Spirochaetia</taxon>
        <taxon>Spirochaetales</taxon>
        <taxon>Treponemataceae</taxon>
        <taxon>Treponema</taxon>
    </lineage>
</organism>